<dbReference type="Gene3D" id="3.40.50.300">
    <property type="entry name" value="P-loop containing nucleotide triphosphate hydrolases"/>
    <property type="match status" value="1"/>
</dbReference>
<dbReference type="InterPro" id="IPR003593">
    <property type="entry name" value="AAA+_ATPase"/>
</dbReference>
<keyword evidence="2" id="KW-0813">Transport</keyword>
<evidence type="ECO:0000256" key="4">
    <source>
        <dbReference type="ARBA" id="ARBA00022840"/>
    </source>
</evidence>
<comment type="similarity">
    <text evidence="1">Belongs to the ABC transporter superfamily.</text>
</comment>
<evidence type="ECO:0000256" key="3">
    <source>
        <dbReference type="ARBA" id="ARBA00022741"/>
    </source>
</evidence>
<gene>
    <name evidence="6" type="ordered locus">Suden_0116</name>
</gene>
<dbReference type="InterPro" id="IPR003439">
    <property type="entry name" value="ABC_transporter-like_ATP-bd"/>
</dbReference>
<dbReference type="AlphaFoldDB" id="Q30UD4"/>
<name>Q30UD4_SULDN</name>
<dbReference type="PANTHER" id="PTHR42734">
    <property type="entry name" value="METAL TRANSPORT SYSTEM ATP-BINDING PROTEIN TM_0124-RELATED"/>
    <property type="match status" value="1"/>
</dbReference>
<dbReference type="GO" id="GO:0005524">
    <property type="term" value="F:ATP binding"/>
    <property type="evidence" value="ECO:0007669"/>
    <property type="project" value="UniProtKB-KW"/>
</dbReference>
<dbReference type="KEGG" id="tdn:Suden_0116"/>
<proteinExistence type="inferred from homology"/>
<dbReference type="STRING" id="326298.Suden_0116"/>
<dbReference type="SUPFAM" id="SSF52540">
    <property type="entry name" value="P-loop containing nucleoside triphosphate hydrolases"/>
    <property type="match status" value="1"/>
</dbReference>
<evidence type="ECO:0000256" key="1">
    <source>
        <dbReference type="ARBA" id="ARBA00005417"/>
    </source>
</evidence>
<dbReference type="HOGENOM" id="CLU_000604_1_11_7"/>
<keyword evidence="4" id="KW-0067">ATP-binding</keyword>
<dbReference type="InterPro" id="IPR050153">
    <property type="entry name" value="Metal_Ion_Import_ABC"/>
</dbReference>
<evidence type="ECO:0000259" key="5">
    <source>
        <dbReference type="PROSITE" id="PS50893"/>
    </source>
</evidence>
<accession>Q30UD4</accession>
<evidence type="ECO:0000256" key="2">
    <source>
        <dbReference type="ARBA" id="ARBA00022448"/>
    </source>
</evidence>
<evidence type="ECO:0000313" key="6">
    <source>
        <dbReference type="EMBL" id="ABB43397.1"/>
    </source>
</evidence>
<dbReference type="Proteomes" id="UP000002714">
    <property type="component" value="Chromosome"/>
</dbReference>
<dbReference type="RefSeq" id="WP_011371752.1">
    <property type="nucleotide sequence ID" value="NC_007575.1"/>
</dbReference>
<keyword evidence="3" id="KW-0547">Nucleotide-binding</keyword>
<dbReference type="PANTHER" id="PTHR42734:SF6">
    <property type="entry name" value="MOLYBDATE IMPORT ATP-BINDING PROTEIN MOLC"/>
    <property type="match status" value="1"/>
</dbReference>
<dbReference type="OrthoDB" id="5515229at2"/>
<sequence>MIELKNLTCSYGKTTILKDVNLKITSHLSILGANGSGKSTLARALCALIDYDGEIIIDSVDLKSLSNKTRAKTISYVPPKLELYDSFITLREFVLLGRFPYKKSFFDYSAKDKKIAEKYISLLGLEHLSECSILSLSSGQQQLSLMASALCMESKIMIYDEPTANLDPYNSKIVANYIKNLKNTHQIILITHDLHLASFIGSDIAFIKEQHVAFYGDTFFNDKILEELYGVSFNSLVLEYE</sequence>
<evidence type="ECO:0000313" key="7">
    <source>
        <dbReference type="Proteomes" id="UP000002714"/>
    </source>
</evidence>
<dbReference type="InterPro" id="IPR027417">
    <property type="entry name" value="P-loop_NTPase"/>
</dbReference>
<dbReference type="EMBL" id="CP000153">
    <property type="protein sequence ID" value="ABB43397.1"/>
    <property type="molecule type" value="Genomic_DNA"/>
</dbReference>
<feature type="domain" description="ABC transporter" evidence="5">
    <location>
        <begin position="2"/>
        <end position="234"/>
    </location>
</feature>
<dbReference type="GO" id="GO:0016887">
    <property type="term" value="F:ATP hydrolysis activity"/>
    <property type="evidence" value="ECO:0007669"/>
    <property type="project" value="InterPro"/>
</dbReference>
<reference evidence="6 7" key="1">
    <citation type="journal article" date="2008" name="Appl. Environ. Microbiol.">
        <title>Genome of the epsilonproteobacterial chemolithoautotroph Sulfurimonas denitrificans.</title>
        <authorList>
            <person name="Sievert S.M."/>
            <person name="Scott K.M."/>
            <person name="Klotz M.G."/>
            <person name="Chain P.S.G."/>
            <person name="Hauser L.J."/>
            <person name="Hemp J."/>
            <person name="Huegler M."/>
            <person name="Land M."/>
            <person name="Lapidus A."/>
            <person name="Larimer F.W."/>
            <person name="Lucas S."/>
            <person name="Malfatti S.A."/>
            <person name="Meyer F."/>
            <person name="Paulsen I.T."/>
            <person name="Ren Q."/>
            <person name="Simon J."/>
            <person name="Bailey K."/>
            <person name="Diaz E."/>
            <person name="Fitzpatrick K.A."/>
            <person name="Glover B."/>
            <person name="Gwatney N."/>
            <person name="Korajkic A."/>
            <person name="Long A."/>
            <person name="Mobberley J.M."/>
            <person name="Pantry S.N."/>
            <person name="Pazder G."/>
            <person name="Peterson S."/>
            <person name="Quintanilla J.D."/>
            <person name="Sprinkle R."/>
            <person name="Stephens J."/>
            <person name="Thomas P."/>
            <person name="Vaughn R."/>
            <person name="Weber M.J."/>
            <person name="Wooten L.L."/>
        </authorList>
    </citation>
    <scope>NUCLEOTIDE SEQUENCE [LARGE SCALE GENOMIC DNA]</scope>
    <source>
        <strain evidence="7">ATCC 33889 / DSM 1251</strain>
    </source>
</reference>
<dbReference type="PROSITE" id="PS50893">
    <property type="entry name" value="ABC_TRANSPORTER_2"/>
    <property type="match status" value="1"/>
</dbReference>
<dbReference type="SMART" id="SM00382">
    <property type="entry name" value="AAA"/>
    <property type="match status" value="1"/>
</dbReference>
<organism evidence="6 7">
    <name type="scientific">Sulfurimonas denitrificans (strain ATCC 33889 / DSM 1251)</name>
    <name type="common">Thiomicrospira denitrificans (strain ATCC 33889 / DSM 1251)</name>
    <dbReference type="NCBI Taxonomy" id="326298"/>
    <lineage>
        <taxon>Bacteria</taxon>
        <taxon>Pseudomonadati</taxon>
        <taxon>Campylobacterota</taxon>
        <taxon>Epsilonproteobacteria</taxon>
        <taxon>Campylobacterales</taxon>
        <taxon>Sulfurimonadaceae</taxon>
        <taxon>Sulfurimonas</taxon>
    </lineage>
</organism>
<protein>
    <submittedName>
        <fullName evidence="6">ABC transporter-related protein</fullName>
    </submittedName>
</protein>
<dbReference type="Pfam" id="PF00005">
    <property type="entry name" value="ABC_tran"/>
    <property type="match status" value="1"/>
</dbReference>
<dbReference type="eggNOG" id="COG1120">
    <property type="taxonomic scope" value="Bacteria"/>
</dbReference>
<keyword evidence="7" id="KW-1185">Reference proteome</keyword>